<keyword evidence="4" id="KW-1185">Reference proteome</keyword>
<reference evidence="3" key="1">
    <citation type="submission" date="2021-12" db="EMBL/GenBank/DDBJ databases">
        <authorList>
            <person name="King R."/>
        </authorList>
    </citation>
    <scope>NUCLEOTIDE SEQUENCE</scope>
</reference>
<dbReference type="GO" id="GO:0003676">
    <property type="term" value="F:nucleic acid binding"/>
    <property type="evidence" value="ECO:0007669"/>
    <property type="project" value="InterPro"/>
</dbReference>
<feature type="coiled-coil region" evidence="1">
    <location>
        <begin position="379"/>
        <end position="406"/>
    </location>
</feature>
<name>A0A9P0CGC9_BEMTA</name>
<evidence type="ECO:0000313" key="3">
    <source>
        <dbReference type="EMBL" id="CAH0776826.1"/>
    </source>
</evidence>
<evidence type="ECO:0000313" key="4">
    <source>
        <dbReference type="Proteomes" id="UP001152759"/>
    </source>
</evidence>
<dbReference type="InterPro" id="IPR036875">
    <property type="entry name" value="Znf_CCHC_sf"/>
</dbReference>
<keyword evidence="1" id="KW-0175">Coiled coil</keyword>
<feature type="region of interest" description="Disordered" evidence="2">
    <location>
        <begin position="1"/>
        <end position="65"/>
    </location>
</feature>
<accession>A0A9P0CGC9</accession>
<dbReference type="GO" id="GO:0008270">
    <property type="term" value="F:zinc ion binding"/>
    <property type="evidence" value="ECO:0007669"/>
    <property type="project" value="InterPro"/>
</dbReference>
<evidence type="ECO:0000256" key="2">
    <source>
        <dbReference type="SAM" id="MobiDB-lite"/>
    </source>
</evidence>
<organism evidence="3 4">
    <name type="scientific">Bemisia tabaci</name>
    <name type="common">Sweetpotato whitefly</name>
    <name type="synonym">Aleurodes tabaci</name>
    <dbReference type="NCBI Taxonomy" id="7038"/>
    <lineage>
        <taxon>Eukaryota</taxon>
        <taxon>Metazoa</taxon>
        <taxon>Ecdysozoa</taxon>
        <taxon>Arthropoda</taxon>
        <taxon>Hexapoda</taxon>
        <taxon>Insecta</taxon>
        <taxon>Pterygota</taxon>
        <taxon>Neoptera</taxon>
        <taxon>Paraneoptera</taxon>
        <taxon>Hemiptera</taxon>
        <taxon>Sternorrhyncha</taxon>
        <taxon>Aleyrodoidea</taxon>
        <taxon>Aleyrodidae</taxon>
        <taxon>Aleyrodinae</taxon>
        <taxon>Bemisia</taxon>
    </lineage>
</organism>
<dbReference type="AlphaFoldDB" id="A0A9P0CGC9"/>
<proteinExistence type="predicted"/>
<dbReference type="SUPFAM" id="SSF57756">
    <property type="entry name" value="Retrovirus zinc finger-like domains"/>
    <property type="match status" value="1"/>
</dbReference>
<dbReference type="Proteomes" id="UP001152759">
    <property type="component" value="Chromosome 8"/>
</dbReference>
<evidence type="ECO:0000256" key="1">
    <source>
        <dbReference type="SAM" id="Coils"/>
    </source>
</evidence>
<dbReference type="EMBL" id="OU963869">
    <property type="protein sequence ID" value="CAH0776826.1"/>
    <property type="molecule type" value="Genomic_DNA"/>
</dbReference>
<evidence type="ECO:0008006" key="5">
    <source>
        <dbReference type="Google" id="ProtNLM"/>
    </source>
</evidence>
<protein>
    <recommendedName>
        <fullName evidence="5">Gag-like protein</fullName>
    </recommendedName>
</protein>
<gene>
    <name evidence="3" type="ORF">BEMITA_LOCUS12862</name>
</gene>
<sequence length="424" mass="48423">MNMDTSNSEDIFFPYTKTPKKSTIEDGWTTVTPKRKHQSSTDSPQKDPKKKPTNSNSNIKKKTPVKVNLNNSKFSVLSDLNVNSEKSVKPSPPPPIFVSRIKDSAKFREIVVNPLAPEAKLRAINRTQLKIVVNSIDEYKNLINSFKEKKIPFHTFQPRNAKAVRMVIKGLPVDFLTNDIKNSLETKENIIIRNVTQVRRLKDKSKLALFFVDFEPWTNSTEFKKCLDSIKEINKFLVSFEPPKLQRRIIQCKNCWSFGHARGGCYRPPRCIWCGDFHKAQECPIRTPSIEGIPTCSPPPNCALCGGQHPANFLGCKVRTEIQKRKFPPPKKEETTINAEKQDKIKKSYSEILRGQDQAQSTSQSHKTFDSHLITNESITSYQLQLELFNKRLDKLEKVLETLASSITELISIRYKPLGPPQIL</sequence>